<dbReference type="Gene3D" id="1.25.40.10">
    <property type="entry name" value="Tetratricopeptide repeat domain"/>
    <property type="match status" value="1"/>
</dbReference>
<protein>
    <submittedName>
        <fullName evidence="3">Uncharacterized protein</fullName>
    </submittedName>
</protein>
<dbReference type="SUPFAM" id="SSF48452">
    <property type="entry name" value="TPR-like"/>
    <property type="match status" value="1"/>
</dbReference>
<feature type="region of interest" description="Disordered" evidence="1">
    <location>
        <begin position="1"/>
        <end position="41"/>
    </location>
</feature>
<feature type="transmembrane region" description="Helical" evidence="2">
    <location>
        <begin position="107"/>
        <end position="127"/>
    </location>
</feature>
<keyword evidence="2" id="KW-0472">Membrane</keyword>
<accession>L7VX62</accession>
<dbReference type="InterPro" id="IPR011990">
    <property type="entry name" value="TPR-like_helical_dom_sf"/>
</dbReference>
<dbReference type="EMBL" id="JX649879">
    <property type="protein sequence ID" value="AGC71663.1"/>
    <property type="molecule type" value="Genomic_DNA"/>
</dbReference>
<evidence type="ECO:0000256" key="2">
    <source>
        <dbReference type="SAM" id="Phobius"/>
    </source>
</evidence>
<dbReference type="Pfam" id="PF13374">
    <property type="entry name" value="TPR_10"/>
    <property type="match status" value="1"/>
</dbReference>
<reference evidence="3" key="1">
    <citation type="submission" date="2012-09" db="EMBL/GenBank/DDBJ databases">
        <title>Metagenomic Characterization of a Microbial Community in Wastewater Detects High Levels of Antibiotic Resistance.</title>
        <authorList>
            <person name="Abrams M."/>
            <person name="Caldwell A."/>
            <person name="Vandaei E."/>
            <person name="Lee W."/>
            <person name="Perrott J."/>
            <person name="Khan S.Y."/>
            <person name="Ta J."/>
            <person name="Romero D."/>
            <person name="Nguyen V."/>
            <person name="Pourmand N."/>
            <person name="Ouverney C.C."/>
        </authorList>
    </citation>
    <scope>NUCLEOTIDE SEQUENCE</scope>
</reference>
<evidence type="ECO:0000256" key="1">
    <source>
        <dbReference type="SAM" id="MobiDB-lite"/>
    </source>
</evidence>
<proteinExistence type="predicted"/>
<evidence type="ECO:0000313" key="3">
    <source>
        <dbReference type="EMBL" id="AGC71663.1"/>
    </source>
</evidence>
<organism evidence="3">
    <name type="scientific">uncultured bacterium A1Q1_fos_2386</name>
    <dbReference type="NCBI Taxonomy" id="1256568"/>
    <lineage>
        <taxon>Bacteria</taxon>
        <taxon>environmental samples</taxon>
    </lineage>
</organism>
<sequence>MSKPDLAQNAPGTVPSRKDPRAAGDASSGAEPQDAIALSPELAQSLAPQKMPVELLSAVDQALDRPLKEVPQMQLARSLEEAGPKTFVYIDSQGKVRPPTQYRMMQAASYAMLTTILVGGSVLYTYLWGVMGLLFPLVFGSLVGRNLLVTRRINQAALLSSHDRLDEAEAILRRLLKRRGLGRRLRALCHHNLGAVATRRGDHAEALVQLRQAISLYQESWRKSPHLRSCQYGEVIALCNLGQMEEARERLLSVHKAEQGDYLQLKYWTTELYLRFCAGEEPPPPSELWERAERALKITASSALLALCAWAYTKGRTPDQDMAWHLLREAIDRLDNEPLGRIMPPLWKWMAQNRSAAESAA</sequence>
<name>L7VX62_9BACT</name>
<dbReference type="AlphaFoldDB" id="L7VX62"/>
<keyword evidence="2" id="KW-1133">Transmembrane helix</keyword>
<keyword evidence="2" id="KW-0812">Transmembrane</keyword>